<proteinExistence type="predicted"/>
<sequence length="65" mass="7524">MDNQEETPEDESTNTNKILLYYLSKKINDKKSTYNITKKHGVSRNQKQDGIKLGKLFNHAVITKI</sequence>
<dbReference type="EMBL" id="MN448295">
    <property type="protein sequence ID" value="QFG74885.1"/>
    <property type="molecule type" value="Genomic_DNA"/>
</dbReference>
<evidence type="ECO:0000313" key="1">
    <source>
        <dbReference type="EMBL" id="QFG74885.1"/>
    </source>
</evidence>
<organism evidence="1">
    <name type="scientific">Megaviridae environmental sample</name>
    <dbReference type="NCBI Taxonomy" id="1737588"/>
    <lineage>
        <taxon>Viruses</taxon>
        <taxon>Varidnaviria</taxon>
        <taxon>Bamfordvirae</taxon>
        <taxon>Nucleocytoviricota</taxon>
        <taxon>Megaviricetes</taxon>
        <taxon>Imitervirales</taxon>
        <taxon>Mimiviridae</taxon>
        <taxon>environmental samples</taxon>
    </lineage>
</organism>
<name>A0A5J6VL75_9VIRU</name>
<accession>A0A5J6VL75</accession>
<reference evidence="1" key="1">
    <citation type="journal article" date="2019" name="Philos. Trans. R. Soc. Lond., B, Biol. Sci.">
        <title>Targeted metagenomic recovery of four divergent viruses reveals shared and distinctive characteristics of giant viruses of marine eukaryotes.</title>
        <authorList>
            <person name="Needham D.M."/>
            <person name="Poirier C."/>
            <person name="Hehenberger E."/>
            <person name="Jimenez V."/>
            <person name="Swalwell J.E."/>
            <person name="Santoro A.E."/>
            <person name="Worden A.Z."/>
        </authorList>
    </citation>
    <scope>NUCLEOTIDE SEQUENCE</scope>
    <source>
        <strain evidence="1">OPacV-421</strain>
    </source>
</reference>
<protein>
    <submittedName>
        <fullName evidence="1">Uncharacterized protein</fullName>
    </submittedName>
</protein>